<dbReference type="InterPro" id="IPR045330">
    <property type="entry name" value="TRM3/TARBP1"/>
</dbReference>
<accession>F0ZMW8</accession>
<evidence type="ECO:0000256" key="8">
    <source>
        <dbReference type="ARBA" id="ARBA00093594"/>
    </source>
</evidence>
<dbReference type="InterPro" id="IPR056921">
    <property type="entry name" value="TARBP1_dom"/>
</dbReference>
<evidence type="ECO:0000256" key="4">
    <source>
        <dbReference type="ARBA" id="ARBA00022884"/>
    </source>
</evidence>
<proteinExistence type="predicted"/>
<keyword evidence="4" id="KW-0694">RNA-binding</keyword>
<name>F0ZMW8_DICPU</name>
<sequence>MDSLIIVKQLETFSKSLNNNSNNNTSNENEEFIYNSFLDCVLINNNDNNDVNNQLQESLIERLKLIINSDLNISDSENHHLVKLLLLSIQRISNNSNTNSNNNENIFNIYFNILQNSHNVNNKSILDIIVNNIKQSIITFIKTNNNSINSDKIVEKLLEISNSSLISLLDNNSTNNNNNTIEYNINFKLLINIYNIINQQQNNEINKSNNSYLIILKYKEILIKNSIDLIKLLNNQDAKNLIVSQLIISLVGNSVEHLNQIKEESFKMLDQPDATEEASRIKMDGYRILSGFLQTFPSSFLYDERFWKSIISGLVDMEPLNRKRSNYLLKKSISISISNENNSEDMGKWTQYFEWNKENSSKLQKLWNTFFLINESLDDFTIHTIEPVWKELDQLVVSSSSNSSFGLHFDWLNILFKRGLQHMNPAVIKILVLDVLYAKHYIPYLPLDFVTDNMIHLISTPLIYKGSTEGSIHAAIQHFFTVYYESLKETEMKIKLFRNIITILKNNHFHRDLVINLIKFIEVITNKHKEQVPVVNNEFFPIFNTLFELSIKRLHSNGRNRLYKSVIKSLQYITDEQLSFDNMSKIIFSIPFHFHSNPQYNQLISNWLNGNSGQGANKTFNSIMEILKNHHQQQSIPNTSNIDKDFIVKLKSDSFISARIISYLKDEQFSGVIKQILDSTKQLIENNNTNSVGFFYFITLLGSILSIINLPNQIQILNQLINEIFSNTFMNYLGESFKSIPSIDYAVLLEVEESYYLIESFILGNHSNLKNKINEYFTTLLNSQQINNNNLVPTTIENEFNKIKTIQRFYGLFKDRACSANLFTIEQFENVLDRAINIELKKPKQSEGEEESVIIKNWGTINSYFIKIKWYLIRNLLTCLLHLVKSHSTESKVLNENSKKYLEIAIESLGGSNFYCSQPIIHSLTILLPLGAIDKKTNTFDQELFERALSYTWTSSVDCGILNYIGSFVQLAFQHNTLSVHVTQEQENDLGLFNHHTVLKEYFYKLLEYCNVVPGIYNLLVMKSTMIWREYPEIAIQYIDEIYEALIYGPIRVASNDLHQDENEISFYEPLVGIPSYVFNLHQDSIVESQQDEEKFGFGYVPYRDSFGRAATTIFINTMGELSQQKPSSTTDEHKINLYKKFINLITIKFLDSNFYEEFLKKKEYILNTFTHRLKIRIWQTLCVLSKFINTEDKEMSNQIGDSIVKVFFIFHLPSVRKYINIFLVNLIKSNHEIVESHLLKLFDNVNLRGDILSSITVTAAYVLINIENNDALYQKVFNRVLSLCVSGHIIVKTIASSVISQLIENDMEGLKKKLEPGVLEYLDQLNYFFKTNSQAYKLLQKQKKQMDIAKENQFTDCAFLNLFYETPVIEKLAVTEIIPPGIFDFLSSKEYLNQSILEKQLRDQLFEKSKLYPKVDDFESEDDDEDVGEETKDKKLEDVDEYIDTNPTSYQKKILPWADLEYESRSEIMTKSRQSVILVASFVDKIPNLAGLVRTSEIFNIECLVVSDMKILNDTAFQQITVTAEKWLPMEEVPEESLKQYLLGKKSQGYSLLGIEQTSSSVQLNKFDFPEKSVLVLGKEKEGIPTEFINLLDKCIEIPQLGVIRSLNVHVSGSILMWEYTKQKLNQ</sequence>
<comment type="function">
    <text evidence="7">S-adenosyl-L-methionine-dependent 2'-O-ribose methyltransferase that catalyzes the formation of 2'-O-methylguanosine at position 18 (Gm18) in a subset of tRNA. Selectively mediates Gm18 methylation of tRNAGln-TTG/CTG and tRNASer-TGA/GCT. Gm18 modification can enhance the stability of modified tRNAs.</text>
</comment>
<dbReference type="EMBL" id="GL871086">
    <property type="protein sequence ID" value="EGC34723.1"/>
    <property type="molecule type" value="Genomic_DNA"/>
</dbReference>
<dbReference type="GO" id="GO:0016423">
    <property type="term" value="F:tRNA (guanine) methyltransferase activity"/>
    <property type="evidence" value="ECO:0000318"/>
    <property type="project" value="GO_Central"/>
</dbReference>
<gene>
    <name evidence="13" type="ORF">DICPUDRAFT_153035</name>
</gene>
<dbReference type="RefSeq" id="XP_003288764.1">
    <property type="nucleotide sequence ID" value="XM_003288716.1"/>
</dbReference>
<dbReference type="PANTHER" id="PTHR12029:SF11">
    <property type="entry name" value="METHYLTRANSFERASE TARBP1-RELATED"/>
    <property type="match status" value="1"/>
</dbReference>
<evidence type="ECO:0000259" key="12">
    <source>
        <dbReference type="Pfam" id="PF25050"/>
    </source>
</evidence>
<dbReference type="GeneID" id="10499286"/>
<evidence type="ECO:0000256" key="6">
    <source>
        <dbReference type="ARBA" id="ARBA00093266"/>
    </source>
</evidence>
<dbReference type="CDD" id="cd18091">
    <property type="entry name" value="SpoU-like_TRM3-like"/>
    <property type="match status" value="1"/>
</dbReference>
<dbReference type="eggNOG" id="KOG0839">
    <property type="taxonomic scope" value="Eukaryota"/>
</dbReference>
<feature type="domain" description="TARBP1" evidence="12">
    <location>
        <begin position="322"/>
        <end position="400"/>
    </location>
</feature>
<keyword evidence="1" id="KW-0489">Methyltransferase</keyword>
<dbReference type="VEuPathDB" id="AmoebaDB:DICPUDRAFT_153035"/>
<organism evidence="13 14">
    <name type="scientific">Dictyostelium purpureum</name>
    <name type="common">Slime mold</name>
    <dbReference type="NCBI Taxonomy" id="5786"/>
    <lineage>
        <taxon>Eukaryota</taxon>
        <taxon>Amoebozoa</taxon>
        <taxon>Evosea</taxon>
        <taxon>Eumycetozoa</taxon>
        <taxon>Dictyostelia</taxon>
        <taxon>Dictyosteliales</taxon>
        <taxon>Dictyosteliaceae</taxon>
        <taxon>Dictyostelium</taxon>
    </lineage>
</organism>
<evidence type="ECO:0000256" key="7">
    <source>
        <dbReference type="ARBA" id="ARBA00093361"/>
    </source>
</evidence>
<dbReference type="GO" id="GO:0003723">
    <property type="term" value="F:RNA binding"/>
    <property type="evidence" value="ECO:0007669"/>
    <property type="project" value="UniProtKB-KW"/>
</dbReference>
<dbReference type="FunCoup" id="F0ZMW8">
    <property type="interactions" value="86"/>
</dbReference>
<dbReference type="PANTHER" id="PTHR12029">
    <property type="entry name" value="RNA METHYLTRANSFERASE"/>
    <property type="match status" value="1"/>
</dbReference>
<dbReference type="Proteomes" id="UP000001064">
    <property type="component" value="Unassembled WGS sequence"/>
</dbReference>
<evidence type="ECO:0000256" key="5">
    <source>
        <dbReference type="ARBA" id="ARBA00022990"/>
    </source>
</evidence>
<dbReference type="KEGG" id="dpp:DICPUDRAFT_153035"/>
<keyword evidence="5" id="KW-0007">Acetylation</keyword>
<evidence type="ECO:0000256" key="9">
    <source>
        <dbReference type="ARBA" id="ARBA00093636"/>
    </source>
</evidence>
<reference evidence="14" key="1">
    <citation type="journal article" date="2011" name="Genome Biol.">
        <title>Comparative genomics of the social amoebae Dictyostelium discoideum and Dictyostelium purpureum.</title>
        <authorList>
            <consortium name="US DOE Joint Genome Institute (JGI-PGF)"/>
            <person name="Sucgang R."/>
            <person name="Kuo A."/>
            <person name="Tian X."/>
            <person name="Salerno W."/>
            <person name="Parikh A."/>
            <person name="Feasley C.L."/>
            <person name="Dalin E."/>
            <person name="Tu H."/>
            <person name="Huang E."/>
            <person name="Barry K."/>
            <person name="Lindquist E."/>
            <person name="Shapiro H."/>
            <person name="Bruce D."/>
            <person name="Schmutz J."/>
            <person name="Salamov A."/>
            <person name="Fey P."/>
            <person name="Gaudet P."/>
            <person name="Anjard C."/>
            <person name="Babu M.M."/>
            <person name="Basu S."/>
            <person name="Bushmanova Y."/>
            <person name="van der Wel H."/>
            <person name="Katoh-Kurasawa M."/>
            <person name="Dinh C."/>
            <person name="Coutinho P.M."/>
            <person name="Saito T."/>
            <person name="Elias M."/>
            <person name="Schaap P."/>
            <person name="Kay R.R."/>
            <person name="Henrissat B."/>
            <person name="Eichinger L."/>
            <person name="Rivero F."/>
            <person name="Putnam N.H."/>
            <person name="West C.M."/>
            <person name="Loomis W.F."/>
            <person name="Chisholm R.L."/>
            <person name="Shaulsky G."/>
            <person name="Strassmann J.E."/>
            <person name="Queller D.C."/>
            <person name="Kuspa A."/>
            <person name="Grigoriev I.V."/>
        </authorList>
    </citation>
    <scope>NUCLEOTIDE SEQUENCE [LARGE SCALE GENOMIC DNA]</scope>
    <source>
        <strain evidence="14">QSDP1</strain>
    </source>
</reference>
<feature type="domain" description="tRNA/rRNA methyltransferase SpoU type" evidence="11">
    <location>
        <begin position="1477"/>
        <end position="1619"/>
    </location>
</feature>
<dbReference type="Pfam" id="PF25050">
    <property type="entry name" value="TARBP1"/>
    <property type="match status" value="1"/>
</dbReference>
<dbReference type="FunFam" id="3.40.1280.10:FF:000010">
    <property type="entry name" value="probable methyltransferase TARBP1"/>
    <property type="match status" value="1"/>
</dbReference>
<dbReference type="EC" id="2.1.1.34" evidence="8"/>
<dbReference type="OMA" id="DKCIEIP"/>
<evidence type="ECO:0000313" key="13">
    <source>
        <dbReference type="EMBL" id="EGC34723.1"/>
    </source>
</evidence>
<dbReference type="SUPFAM" id="SSF75217">
    <property type="entry name" value="alpha/beta knot"/>
    <property type="match status" value="1"/>
</dbReference>
<evidence type="ECO:0000256" key="1">
    <source>
        <dbReference type="ARBA" id="ARBA00022603"/>
    </source>
</evidence>
<dbReference type="InterPro" id="IPR044748">
    <property type="entry name" value="Trm3/TARBP1_C"/>
</dbReference>
<keyword evidence="2" id="KW-0808">Transferase</keyword>
<dbReference type="GO" id="GO:0141100">
    <property type="term" value="F:tRNA (guanine(18)-2'-O)-methyltransferase activity"/>
    <property type="evidence" value="ECO:0007669"/>
    <property type="project" value="UniProtKB-EC"/>
</dbReference>
<dbReference type="InterPro" id="IPR029026">
    <property type="entry name" value="tRNA_m1G_MTases_N"/>
</dbReference>
<dbReference type="GO" id="GO:0030488">
    <property type="term" value="P:tRNA methylation"/>
    <property type="evidence" value="ECO:0000318"/>
    <property type="project" value="GO_Central"/>
</dbReference>
<dbReference type="InterPro" id="IPR001537">
    <property type="entry name" value="SpoU_MeTrfase"/>
</dbReference>
<comment type="catalytic activity">
    <reaction evidence="6">
        <text>guanosine(18) in tRNA + S-adenosyl-L-methionine = 2'-O-methylguanosine(18) in tRNA + S-adenosyl-L-homocysteine + H(+)</text>
        <dbReference type="Rhea" id="RHEA:20077"/>
        <dbReference type="Rhea" id="RHEA-COMP:10190"/>
        <dbReference type="Rhea" id="RHEA-COMP:10192"/>
        <dbReference type="ChEBI" id="CHEBI:15378"/>
        <dbReference type="ChEBI" id="CHEBI:57856"/>
        <dbReference type="ChEBI" id="CHEBI:59789"/>
        <dbReference type="ChEBI" id="CHEBI:74269"/>
        <dbReference type="ChEBI" id="CHEBI:74445"/>
        <dbReference type="EC" id="2.1.1.34"/>
    </reaction>
    <physiologicalReaction direction="left-to-right" evidence="6">
        <dbReference type="Rhea" id="RHEA:20078"/>
    </physiologicalReaction>
</comment>
<protein>
    <recommendedName>
        <fullName evidence="9">tRNA (guanosine(18)-2'-O)-methyltransferase TARBP1</fullName>
        <ecNumber evidence="8">2.1.1.34</ecNumber>
    </recommendedName>
    <alternativeName>
        <fullName evidence="10">TAR RNA-binding protein 1</fullName>
    </alternativeName>
</protein>
<keyword evidence="3" id="KW-0949">S-adenosyl-L-methionine</keyword>
<keyword evidence="14" id="KW-1185">Reference proteome</keyword>
<evidence type="ECO:0000313" key="14">
    <source>
        <dbReference type="Proteomes" id="UP000001064"/>
    </source>
</evidence>
<dbReference type="STRING" id="5786.F0ZMW8"/>
<evidence type="ECO:0000256" key="2">
    <source>
        <dbReference type="ARBA" id="ARBA00022679"/>
    </source>
</evidence>
<evidence type="ECO:0000256" key="3">
    <source>
        <dbReference type="ARBA" id="ARBA00022691"/>
    </source>
</evidence>
<dbReference type="OrthoDB" id="241340at2759"/>
<evidence type="ECO:0000256" key="10">
    <source>
        <dbReference type="ARBA" id="ARBA00093656"/>
    </source>
</evidence>
<evidence type="ECO:0000259" key="11">
    <source>
        <dbReference type="Pfam" id="PF00588"/>
    </source>
</evidence>
<dbReference type="Pfam" id="PF00588">
    <property type="entry name" value="SpoU_methylase"/>
    <property type="match status" value="1"/>
</dbReference>
<dbReference type="InParanoid" id="F0ZMW8"/>
<dbReference type="InterPro" id="IPR029028">
    <property type="entry name" value="Alpha/beta_knot_MTases"/>
</dbReference>
<dbReference type="Gene3D" id="3.40.1280.10">
    <property type="match status" value="1"/>
</dbReference>